<dbReference type="PANTHER" id="PTHR43784:SF2">
    <property type="entry name" value="GDSL-LIKE LIPASE_ACYLHYDROLASE, PUTATIVE (AFU_ORTHOLOGUE AFUA_2G00820)-RELATED"/>
    <property type="match status" value="1"/>
</dbReference>
<dbReference type="PANTHER" id="PTHR43784">
    <property type="entry name" value="GDSL-LIKE LIPASE/ACYLHYDROLASE, PUTATIVE (AFU_ORTHOLOGUE AFUA_2G00820)-RELATED"/>
    <property type="match status" value="1"/>
</dbReference>
<dbReference type="EMBL" id="BLYI01000031">
    <property type="protein sequence ID" value="GFO85239.1"/>
    <property type="molecule type" value="Genomic_DNA"/>
</dbReference>
<feature type="domain" description="SGNH hydrolase-type esterase" evidence="1">
    <location>
        <begin position="87"/>
        <end position="271"/>
    </location>
</feature>
<dbReference type="Pfam" id="PF13472">
    <property type="entry name" value="Lipase_GDSL_2"/>
    <property type="match status" value="1"/>
</dbReference>
<protein>
    <recommendedName>
        <fullName evidence="1">SGNH hydrolase-type esterase domain-containing protein</fullName>
    </recommendedName>
</protein>
<name>A0A916VCI7_9FIRM</name>
<evidence type="ECO:0000313" key="2">
    <source>
        <dbReference type="EMBL" id="GFO85239.1"/>
    </source>
</evidence>
<dbReference type="Proteomes" id="UP000613208">
    <property type="component" value="Unassembled WGS sequence"/>
</dbReference>
<organism evidence="2 3">
    <name type="scientific">Anaerostipes butyraticus</name>
    <dbReference type="NCBI Taxonomy" id="645466"/>
    <lineage>
        <taxon>Bacteria</taxon>
        <taxon>Bacillati</taxon>
        <taxon>Bacillota</taxon>
        <taxon>Clostridia</taxon>
        <taxon>Lachnospirales</taxon>
        <taxon>Lachnospiraceae</taxon>
        <taxon>Anaerostipes</taxon>
    </lineage>
</organism>
<evidence type="ECO:0000259" key="1">
    <source>
        <dbReference type="Pfam" id="PF13472"/>
    </source>
</evidence>
<accession>A0A916VCI7</accession>
<dbReference type="SUPFAM" id="SSF52266">
    <property type="entry name" value="SGNH hydrolase"/>
    <property type="match status" value="1"/>
</dbReference>
<proteinExistence type="predicted"/>
<reference evidence="2" key="1">
    <citation type="submission" date="2020-06" db="EMBL/GenBank/DDBJ databases">
        <title>Characterization of fructooligosaccharide metabolism and fructooligosaccharide-degrading enzymes in human commensal butyrate producers.</title>
        <authorList>
            <person name="Tanno H."/>
            <person name="Fujii T."/>
            <person name="Hirano K."/>
            <person name="Maeno S."/>
            <person name="Tonozuka T."/>
            <person name="Sakamoto M."/>
            <person name="Ohkuma M."/>
            <person name="Tochio T."/>
            <person name="Endo A."/>
        </authorList>
    </citation>
    <scope>NUCLEOTIDE SEQUENCE</scope>
    <source>
        <strain evidence="2">JCM 17466</strain>
    </source>
</reference>
<evidence type="ECO:0000313" key="3">
    <source>
        <dbReference type="Proteomes" id="UP000613208"/>
    </source>
</evidence>
<dbReference type="InterPro" id="IPR053140">
    <property type="entry name" value="GDSL_Rv0518-like"/>
</dbReference>
<gene>
    <name evidence="2" type="ORF">ANBU17_15860</name>
</gene>
<comment type="caution">
    <text evidence="2">The sequence shown here is derived from an EMBL/GenBank/DDBJ whole genome shotgun (WGS) entry which is preliminary data.</text>
</comment>
<dbReference type="AlphaFoldDB" id="A0A916VCI7"/>
<dbReference type="InterPro" id="IPR036514">
    <property type="entry name" value="SGNH_hydro_sf"/>
</dbReference>
<dbReference type="InterPro" id="IPR013830">
    <property type="entry name" value="SGNH_hydro"/>
</dbReference>
<keyword evidence="3" id="KW-1185">Reference proteome</keyword>
<sequence length="295" mass="32289">MTDPVLLPVKAGELVTVKMTFPGECHISGCCGFHSDNIGNVMFFEKKGRVKAAKISRAAARNFSPHVVFGIRSIEVASREKPVILAAFGDSIVQQGYWAGALQRRFAESMPGWLLYNEGISGNRVLYDNHSSSNLNPIFGKAGIRRFETDVFSSCHPDIVLIAEGVNDLVHPGNGSPISETVTAEELIGGLKKLCCMTEKNGSIPLPATISPFLGYNEIEDGQREEVRQQVNHWIRQMPYFLDVDACVRSRFDASCLDAAYDIGDHLHLNALAGDVISEEAVPVLKKIIEKETAA</sequence>
<dbReference type="Gene3D" id="3.40.50.1110">
    <property type="entry name" value="SGNH hydrolase"/>
    <property type="match status" value="1"/>
</dbReference>